<evidence type="ECO:0000313" key="2">
    <source>
        <dbReference type="EMBL" id="PSN61713.1"/>
    </source>
</evidence>
<feature type="transmembrane region" description="Helical" evidence="1">
    <location>
        <begin position="73"/>
        <end position="92"/>
    </location>
</feature>
<reference evidence="2 3" key="1">
    <citation type="journal article" date="2018" name="Front. Microbiol.">
        <title>Genome-Wide Analysis of Corynespora cassiicola Leaf Fall Disease Putative Effectors.</title>
        <authorList>
            <person name="Lopez D."/>
            <person name="Ribeiro S."/>
            <person name="Label P."/>
            <person name="Fumanal B."/>
            <person name="Venisse J.S."/>
            <person name="Kohler A."/>
            <person name="de Oliveira R.R."/>
            <person name="Labutti K."/>
            <person name="Lipzen A."/>
            <person name="Lail K."/>
            <person name="Bauer D."/>
            <person name="Ohm R.A."/>
            <person name="Barry K.W."/>
            <person name="Spatafora J."/>
            <person name="Grigoriev I.V."/>
            <person name="Martin F.M."/>
            <person name="Pujade-Renaud V."/>
        </authorList>
    </citation>
    <scope>NUCLEOTIDE SEQUENCE [LARGE SCALE GENOMIC DNA]</scope>
    <source>
        <strain evidence="2 3">Philippines</strain>
    </source>
</reference>
<dbReference type="EMBL" id="KZ678143">
    <property type="protein sequence ID" value="PSN61713.1"/>
    <property type="molecule type" value="Genomic_DNA"/>
</dbReference>
<sequence>MRDGVIDPTAREYLQNVPLATPPPGVKQELGGGPYSGTIVVIVGAIGISLAVLALLVRVYAKVYLFRRITVEDYIYMASWPFGISLIALFISSKSDVSKKMMQMSDFSQCLPMEHTATMCGTYK</sequence>
<evidence type="ECO:0000256" key="1">
    <source>
        <dbReference type="SAM" id="Phobius"/>
    </source>
</evidence>
<feature type="transmembrane region" description="Helical" evidence="1">
    <location>
        <begin position="39"/>
        <end position="61"/>
    </location>
</feature>
<organism evidence="2 3">
    <name type="scientific">Corynespora cassiicola Philippines</name>
    <dbReference type="NCBI Taxonomy" id="1448308"/>
    <lineage>
        <taxon>Eukaryota</taxon>
        <taxon>Fungi</taxon>
        <taxon>Dikarya</taxon>
        <taxon>Ascomycota</taxon>
        <taxon>Pezizomycotina</taxon>
        <taxon>Dothideomycetes</taxon>
        <taxon>Pleosporomycetidae</taxon>
        <taxon>Pleosporales</taxon>
        <taxon>Corynesporascaceae</taxon>
        <taxon>Corynespora</taxon>
    </lineage>
</organism>
<keyword evidence="1" id="KW-0472">Membrane</keyword>
<protein>
    <submittedName>
        <fullName evidence="2">Uncharacterized protein</fullName>
    </submittedName>
</protein>
<keyword evidence="1" id="KW-0812">Transmembrane</keyword>
<evidence type="ECO:0000313" key="3">
    <source>
        <dbReference type="Proteomes" id="UP000240883"/>
    </source>
</evidence>
<gene>
    <name evidence="2" type="ORF">BS50DRAFT_592659</name>
</gene>
<dbReference type="AlphaFoldDB" id="A0A2T2N8H4"/>
<keyword evidence="1" id="KW-1133">Transmembrane helix</keyword>
<dbReference type="Proteomes" id="UP000240883">
    <property type="component" value="Unassembled WGS sequence"/>
</dbReference>
<accession>A0A2T2N8H4</accession>
<name>A0A2T2N8H4_CORCC</name>
<proteinExistence type="predicted"/>
<keyword evidence="3" id="KW-1185">Reference proteome</keyword>